<organism evidence="2 3">
    <name type="scientific">Elsinoe ampelina</name>
    <dbReference type="NCBI Taxonomy" id="302913"/>
    <lineage>
        <taxon>Eukaryota</taxon>
        <taxon>Fungi</taxon>
        <taxon>Dikarya</taxon>
        <taxon>Ascomycota</taxon>
        <taxon>Pezizomycotina</taxon>
        <taxon>Dothideomycetes</taxon>
        <taxon>Dothideomycetidae</taxon>
        <taxon>Myriangiales</taxon>
        <taxon>Elsinoaceae</taxon>
        <taxon>Elsinoe</taxon>
    </lineage>
</organism>
<feature type="region of interest" description="Disordered" evidence="1">
    <location>
        <begin position="198"/>
        <end position="311"/>
    </location>
</feature>
<feature type="compositionally biased region" description="Polar residues" evidence="1">
    <location>
        <begin position="386"/>
        <end position="396"/>
    </location>
</feature>
<evidence type="ECO:0000313" key="3">
    <source>
        <dbReference type="Proteomes" id="UP000799538"/>
    </source>
</evidence>
<dbReference type="AlphaFoldDB" id="A0A6A6GFF7"/>
<feature type="compositionally biased region" description="Basic residues" evidence="1">
    <location>
        <begin position="275"/>
        <end position="287"/>
    </location>
</feature>
<evidence type="ECO:0000256" key="1">
    <source>
        <dbReference type="SAM" id="MobiDB-lite"/>
    </source>
</evidence>
<protein>
    <submittedName>
        <fullName evidence="2">Uncharacterized protein</fullName>
    </submittedName>
</protein>
<feature type="region of interest" description="Disordered" evidence="1">
    <location>
        <begin position="1"/>
        <end position="20"/>
    </location>
</feature>
<feature type="region of interest" description="Disordered" evidence="1">
    <location>
        <begin position="329"/>
        <end position="400"/>
    </location>
</feature>
<dbReference type="EMBL" id="ML992505">
    <property type="protein sequence ID" value="KAF2224446.1"/>
    <property type="molecule type" value="Genomic_DNA"/>
</dbReference>
<dbReference type="Proteomes" id="UP000799538">
    <property type="component" value="Unassembled WGS sequence"/>
</dbReference>
<name>A0A6A6GFF7_9PEZI</name>
<dbReference type="OrthoDB" id="10593607at2759"/>
<gene>
    <name evidence="2" type="ORF">BDZ85DRAFT_249124</name>
</gene>
<feature type="compositionally biased region" description="Polar residues" evidence="1">
    <location>
        <begin position="224"/>
        <end position="240"/>
    </location>
</feature>
<reference evidence="3" key="1">
    <citation type="journal article" date="2020" name="Stud. Mycol.">
        <title>101 Dothideomycetes genomes: A test case for predicting lifestyles and emergence of pathogens.</title>
        <authorList>
            <person name="Haridas S."/>
            <person name="Albert R."/>
            <person name="Binder M."/>
            <person name="Bloem J."/>
            <person name="LaButti K."/>
            <person name="Salamov A."/>
            <person name="Andreopoulos B."/>
            <person name="Baker S."/>
            <person name="Barry K."/>
            <person name="Bills G."/>
            <person name="Bluhm B."/>
            <person name="Cannon C."/>
            <person name="Castanera R."/>
            <person name="Culley D."/>
            <person name="Daum C."/>
            <person name="Ezra D."/>
            <person name="Gonzalez J."/>
            <person name="Henrissat B."/>
            <person name="Kuo A."/>
            <person name="Liang C."/>
            <person name="Lipzen A."/>
            <person name="Lutzoni F."/>
            <person name="Magnuson J."/>
            <person name="Mondo S."/>
            <person name="Nolan M."/>
            <person name="Ohm R."/>
            <person name="Pangilinan J."/>
            <person name="Park H.-J."/>
            <person name="Ramirez L."/>
            <person name="Alfaro M."/>
            <person name="Sun H."/>
            <person name="Tritt A."/>
            <person name="Yoshinaga Y."/>
            <person name="Zwiers L.-H."/>
            <person name="Turgeon B."/>
            <person name="Goodwin S."/>
            <person name="Spatafora J."/>
            <person name="Crous P."/>
            <person name="Grigoriev I."/>
        </authorList>
    </citation>
    <scope>NUCLEOTIDE SEQUENCE [LARGE SCALE GENOMIC DNA]</scope>
    <source>
        <strain evidence="3">CECT 20119</strain>
    </source>
</reference>
<sequence length="434" mass="46844">MSAVDSAPDQTVSTNEHNGTLVWSVNETRSVKRRQDSWTRGRVQGQVSKGGRVTTDFAMVLGVRQCGEGLEALSLCVSWGKPIISVKDDDQNDYDVLSTTRDAGMDDDSIVLSNHLEIVNALSVVAKVEGDRDVNGVITASSSSPRRRSKAILLCDQFRMHRFPGSEKVVLKFGTVEKQWPSPKSPDVDDIQALSEASGSPAITPDAEEEIQVRPQKAVRKIGRSNTTALTTPASSGGNTESKKSAHTGDSTPRASAANGNGMLVKRTTPTSSSRAKRSNTKGGRKHVASDGEDDATPHRRAKRNAETAGIAVIGNDEVVVEEALNTFRAHSELETKPRKKSRKRLSPGGQALCADSEESEHKICNSEATHPRGSQKATAIRRSSRNSQESGNTAGSRMEYKRELSPFSYIIDGLDRQIRAAEERAAQALGPSD</sequence>
<proteinExistence type="predicted"/>
<feature type="compositionally biased region" description="Polar residues" evidence="1">
    <location>
        <begin position="8"/>
        <end position="20"/>
    </location>
</feature>
<accession>A0A6A6GFF7</accession>
<keyword evidence="3" id="KW-1185">Reference proteome</keyword>
<evidence type="ECO:0000313" key="2">
    <source>
        <dbReference type="EMBL" id="KAF2224446.1"/>
    </source>
</evidence>